<feature type="compositionally biased region" description="Acidic residues" evidence="1">
    <location>
        <begin position="81"/>
        <end position="90"/>
    </location>
</feature>
<name>A0A1Y1Z824_9PLEO</name>
<evidence type="ECO:0000256" key="1">
    <source>
        <dbReference type="SAM" id="MobiDB-lite"/>
    </source>
</evidence>
<organism evidence="2 3">
    <name type="scientific">Clohesyomyces aquaticus</name>
    <dbReference type="NCBI Taxonomy" id="1231657"/>
    <lineage>
        <taxon>Eukaryota</taxon>
        <taxon>Fungi</taxon>
        <taxon>Dikarya</taxon>
        <taxon>Ascomycota</taxon>
        <taxon>Pezizomycotina</taxon>
        <taxon>Dothideomycetes</taxon>
        <taxon>Pleosporomycetidae</taxon>
        <taxon>Pleosporales</taxon>
        <taxon>Lindgomycetaceae</taxon>
        <taxon>Clohesyomyces</taxon>
    </lineage>
</organism>
<dbReference type="EMBL" id="MCFA01000117">
    <property type="protein sequence ID" value="ORY06366.1"/>
    <property type="molecule type" value="Genomic_DNA"/>
</dbReference>
<keyword evidence="3" id="KW-1185">Reference proteome</keyword>
<dbReference type="AlphaFoldDB" id="A0A1Y1Z824"/>
<protein>
    <submittedName>
        <fullName evidence="2">Uncharacterized protein</fullName>
    </submittedName>
</protein>
<sequence length="110" mass="12266">MDSPSQEPQNYRPATRQPLHTFTTIKTHLLRALTETGLKDLDNKDVPLPASPSEIQFGRAVNILDPNAGFTLGEWEQQEVVAEEDDGLEEETGKKKGKGRPPKKDVEEGR</sequence>
<accession>A0A1Y1Z824</accession>
<gene>
    <name evidence="2" type="ORF">BCR34DRAFT_604214</name>
</gene>
<comment type="caution">
    <text evidence="2">The sequence shown here is derived from an EMBL/GenBank/DDBJ whole genome shotgun (WGS) entry which is preliminary data.</text>
</comment>
<feature type="region of interest" description="Disordered" evidence="1">
    <location>
        <begin position="1"/>
        <end position="20"/>
    </location>
</feature>
<proteinExistence type="predicted"/>
<evidence type="ECO:0000313" key="3">
    <source>
        <dbReference type="Proteomes" id="UP000193144"/>
    </source>
</evidence>
<evidence type="ECO:0000313" key="2">
    <source>
        <dbReference type="EMBL" id="ORY06366.1"/>
    </source>
</evidence>
<dbReference type="OrthoDB" id="5376498at2759"/>
<feature type="region of interest" description="Disordered" evidence="1">
    <location>
        <begin position="77"/>
        <end position="110"/>
    </location>
</feature>
<reference evidence="2 3" key="1">
    <citation type="submission" date="2016-07" db="EMBL/GenBank/DDBJ databases">
        <title>Pervasive Adenine N6-methylation of Active Genes in Fungi.</title>
        <authorList>
            <consortium name="DOE Joint Genome Institute"/>
            <person name="Mondo S.J."/>
            <person name="Dannebaum R.O."/>
            <person name="Kuo R.C."/>
            <person name="Labutti K."/>
            <person name="Haridas S."/>
            <person name="Kuo A."/>
            <person name="Salamov A."/>
            <person name="Ahrendt S.R."/>
            <person name="Lipzen A."/>
            <person name="Sullivan W."/>
            <person name="Andreopoulos W.B."/>
            <person name="Clum A."/>
            <person name="Lindquist E."/>
            <person name="Daum C."/>
            <person name="Ramamoorthy G.K."/>
            <person name="Gryganskyi A."/>
            <person name="Culley D."/>
            <person name="Magnuson J.K."/>
            <person name="James T.Y."/>
            <person name="O'Malley M.A."/>
            <person name="Stajich J.E."/>
            <person name="Spatafora J.W."/>
            <person name="Visel A."/>
            <person name="Grigoriev I.V."/>
        </authorList>
    </citation>
    <scope>NUCLEOTIDE SEQUENCE [LARGE SCALE GENOMIC DNA]</scope>
    <source>
        <strain evidence="2 3">CBS 115471</strain>
    </source>
</reference>
<dbReference type="Proteomes" id="UP000193144">
    <property type="component" value="Unassembled WGS sequence"/>
</dbReference>